<sequence>MPLTVRVSWSWPSAAAKFTLPNVSAAAAPVTNKARLPKPFLSSSMAVTVGGGGELPWTWRESAAGGMSCT</sequence>
<reference evidence="1" key="1">
    <citation type="journal article" date="2014" name="Int. J. Syst. Evol. Microbiol.">
        <title>Complete genome sequence of Corynebacterium casei LMG S-19264T (=DSM 44701T), isolated from a smear-ripened cheese.</title>
        <authorList>
            <consortium name="US DOE Joint Genome Institute (JGI-PGF)"/>
            <person name="Walter F."/>
            <person name="Albersmeier A."/>
            <person name="Kalinowski J."/>
            <person name="Ruckert C."/>
        </authorList>
    </citation>
    <scope>NUCLEOTIDE SEQUENCE</scope>
    <source>
        <strain evidence="1">JCM 3086</strain>
    </source>
</reference>
<gene>
    <name evidence="1" type="ORF">GCM10010121_073280</name>
</gene>
<reference evidence="1" key="2">
    <citation type="submission" date="2020-09" db="EMBL/GenBank/DDBJ databases">
        <authorList>
            <person name="Sun Q."/>
            <person name="Ohkuma M."/>
        </authorList>
    </citation>
    <scope>NUCLEOTIDE SEQUENCE</scope>
    <source>
        <strain evidence="1">JCM 3086</strain>
    </source>
</reference>
<dbReference type="EMBL" id="BMQA01000041">
    <property type="protein sequence ID" value="GGJ51723.1"/>
    <property type="molecule type" value="Genomic_DNA"/>
</dbReference>
<proteinExistence type="predicted"/>
<evidence type="ECO:0000313" key="1">
    <source>
        <dbReference type="EMBL" id="GGJ51723.1"/>
    </source>
</evidence>
<organism evidence="1 2">
    <name type="scientific">Streptomyces brasiliensis</name>
    <dbReference type="NCBI Taxonomy" id="1954"/>
    <lineage>
        <taxon>Bacteria</taxon>
        <taxon>Bacillati</taxon>
        <taxon>Actinomycetota</taxon>
        <taxon>Actinomycetes</taxon>
        <taxon>Kitasatosporales</taxon>
        <taxon>Streptomycetaceae</taxon>
        <taxon>Streptomyces</taxon>
    </lineage>
</organism>
<keyword evidence="2" id="KW-1185">Reference proteome</keyword>
<evidence type="ECO:0000313" key="2">
    <source>
        <dbReference type="Proteomes" id="UP000657574"/>
    </source>
</evidence>
<protein>
    <submittedName>
        <fullName evidence="1">Uncharacterized protein</fullName>
    </submittedName>
</protein>
<dbReference type="Proteomes" id="UP000657574">
    <property type="component" value="Unassembled WGS sequence"/>
</dbReference>
<accession>A0A917L9H8</accession>
<dbReference type="AlphaFoldDB" id="A0A917L9H8"/>
<comment type="caution">
    <text evidence="1">The sequence shown here is derived from an EMBL/GenBank/DDBJ whole genome shotgun (WGS) entry which is preliminary data.</text>
</comment>
<name>A0A917L9H8_9ACTN</name>